<dbReference type="InterPro" id="IPR005164">
    <property type="entry name" value="Allantoicase"/>
</dbReference>
<dbReference type="SUPFAM" id="SSF49785">
    <property type="entry name" value="Galactose-binding domain-like"/>
    <property type="match status" value="2"/>
</dbReference>
<gene>
    <name evidence="3" type="ORF">METZ01_LOCUS192838</name>
</gene>
<sequence>MSKDFLPAFVIGYSDSSFTNPHEVVLPDEPPDCSGSFTHMGAKYWGYETRRHRAMSINEDSSGFHFDHDAHHWLRIGLKSPAMVRETSLSTKWFTGNQVPEVSITLFNEKVPVEVLTRTSLAPDSDHIFPFEPTEADECLVKCFHEGGIARINLFGESLPTIPRANLLELANISHVSNEHYGKPADAVGGNREVNYMHGWESARSGFGEQALFHLEQPAVVDEFVVDTYMHRLNPPLSCHVYGLPSDQNDDVQALMEHQPRWIIEFDNGESYRPANFQSFMLEQQYLKESASNRKTFSIRLVNDHADIWQPLITFGRLFPDQYHRFTDLQFNQPVSHLLYMHYPNGGVHGLKAFGLIKTIA</sequence>
<comment type="similarity">
    <text evidence="1">Belongs to the allantoicase family.</text>
</comment>
<dbReference type="PANTHER" id="PTHR12045:SF3">
    <property type="entry name" value="INACTIVE ALLANTOICASE-RELATED"/>
    <property type="match status" value="1"/>
</dbReference>
<reference evidence="3" key="1">
    <citation type="submission" date="2018-05" db="EMBL/GenBank/DDBJ databases">
        <authorList>
            <person name="Lanie J.A."/>
            <person name="Ng W.-L."/>
            <person name="Kazmierczak K.M."/>
            <person name="Andrzejewski T.M."/>
            <person name="Davidsen T.M."/>
            <person name="Wayne K.J."/>
            <person name="Tettelin H."/>
            <person name="Glass J.I."/>
            <person name="Rusch D."/>
            <person name="Podicherti R."/>
            <person name="Tsui H.-C.T."/>
            <person name="Winkler M.E."/>
        </authorList>
    </citation>
    <scope>NUCLEOTIDE SEQUENCE</scope>
</reference>
<feature type="domain" description="Allantoicase" evidence="2">
    <location>
        <begin position="10"/>
        <end position="157"/>
    </location>
</feature>
<dbReference type="EMBL" id="UINC01040304">
    <property type="protein sequence ID" value="SVB39984.1"/>
    <property type="molecule type" value="Genomic_DNA"/>
</dbReference>
<dbReference type="AlphaFoldDB" id="A0A382DPT0"/>
<dbReference type="Pfam" id="PF03561">
    <property type="entry name" value="Allantoicase"/>
    <property type="match status" value="2"/>
</dbReference>
<evidence type="ECO:0000259" key="2">
    <source>
        <dbReference type="Pfam" id="PF03561"/>
    </source>
</evidence>
<dbReference type="InterPro" id="IPR008979">
    <property type="entry name" value="Galactose-bd-like_sf"/>
</dbReference>
<dbReference type="GO" id="GO:0004037">
    <property type="term" value="F:allantoicase activity"/>
    <property type="evidence" value="ECO:0007669"/>
    <property type="project" value="InterPro"/>
</dbReference>
<feature type="domain" description="Allantoicase" evidence="2">
    <location>
        <begin position="172"/>
        <end position="356"/>
    </location>
</feature>
<dbReference type="Gene3D" id="2.60.120.260">
    <property type="entry name" value="Galactose-binding domain-like"/>
    <property type="match status" value="2"/>
</dbReference>
<evidence type="ECO:0000313" key="3">
    <source>
        <dbReference type="EMBL" id="SVB39984.1"/>
    </source>
</evidence>
<protein>
    <recommendedName>
        <fullName evidence="2">Allantoicase domain-containing protein</fullName>
    </recommendedName>
</protein>
<organism evidence="3">
    <name type="scientific">marine metagenome</name>
    <dbReference type="NCBI Taxonomy" id="408172"/>
    <lineage>
        <taxon>unclassified sequences</taxon>
        <taxon>metagenomes</taxon>
        <taxon>ecological metagenomes</taxon>
    </lineage>
</organism>
<dbReference type="PANTHER" id="PTHR12045">
    <property type="entry name" value="ALLANTOICASE"/>
    <property type="match status" value="1"/>
</dbReference>
<evidence type="ECO:0000256" key="1">
    <source>
        <dbReference type="ARBA" id="ARBA00009242"/>
    </source>
</evidence>
<dbReference type="InterPro" id="IPR015908">
    <property type="entry name" value="Allantoicase_dom"/>
</dbReference>
<accession>A0A382DPT0</accession>
<dbReference type="GO" id="GO:0000256">
    <property type="term" value="P:allantoin catabolic process"/>
    <property type="evidence" value="ECO:0007669"/>
    <property type="project" value="InterPro"/>
</dbReference>
<name>A0A382DPT0_9ZZZZ</name>
<proteinExistence type="inferred from homology"/>